<evidence type="ECO:0000313" key="6">
    <source>
        <dbReference type="EMBL" id="PSN66236.1"/>
    </source>
</evidence>
<evidence type="ECO:0000256" key="2">
    <source>
        <dbReference type="ARBA" id="ARBA00022771"/>
    </source>
</evidence>
<dbReference type="Gene3D" id="3.30.40.10">
    <property type="entry name" value="Zinc/RING finger domain, C3HC4 (zinc finger)"/>
    <property type="match status" value="1"/>
</dbReference>
<sequence length="344" mass="40022">MSTGLPITLAEYSKGGIEDISTAEECSICFDDEPPQKTKVMIRPCSHKFHRDCIMEWFRTPANKRNTCPLCRCQLYIAEPINDTYHWFEAVRRRMREIIASREHEHNPYMDDLVIFHDFVERRVEQEGILLIHDMITCIKRWNEIITADPLRTRHIIRHQEGRHAAQRYEVDLNTETSTAFLNEALRGDTLSMRNLIFYEVGYCDMPNWVSAVDDIVTQWYASGYPRTNWITDPGLHCLIACAGMICLLNLSARQSVPRIIETVEYAQLLAHGDNLLLQAQREARSSPDPTEYIRLLDYPDEYAEESFSPSHFHEQRICWIVALRIRTRGRNADPLGPRPQIAT</sequence>
<reference evidence="6 7" key="1">
    <citation type="journal article" date="2018" name="Front. Microbiol.">
        <title>Genome-Wide Analysis of Corynespora cassiicola Leaf Fall Disease Putative Effectors.</title>
        <authorList>
            <person name="Lopez D."/>
            <person name="Ribeiro S."/>
            <person name="Label P."/>
            <person name="Fumanal B."/>
            <person name="Venisse J.S."/>
            <person name="Kohler A."/>
            <person name="de Oliveira R.R."/>
            <person name="Labutti K."/>
            <person name="Lipzen A."/>
            <person name="Lail K."/>
            <person name="Bauer D."/>
            <person name="Ohm R.A."/>
            <person name="Barry K.W."/>
            <person name="Spatafora J."/>
            <person name="Grigoriev I.V."/>
            <person name="Martin F.M."/>
            <person name="Pujade-Renaud V."/>
        </authorList>
    </citation>
    <scope>NUCLEOTIDE SEQUENCE [LARGE SCALE GENOMIC DNA]</scope>
    <source>
        <strain evidence="6 7">Philippines</strain>
    </source>
</reference>
<dbReference type="GO" id="GO:0008270">
    <property type="term" value="F:zinc ion binding"/>
    <property type="evidence" value="ECO:0007669"/>
    <property type="project" value="UniProtKB-KW"/>
</dbReference>
<dbReference type="Proteomes" id="UP000240883">
    <property type="component" value="Unassembled WGS sequence"/>
</dbReference>
<dbReference type="InterPro" id="IPR013083">
    <property type="entry name" value="Znf_RING/FYVE/PHD"/>
</dbReference>
<evidence type="ECO:0000313" key="7">
    <source>
        <dbReference type="Proteomes" id="UP000240883"/>
    </source>
</evidence>
<keyword evidence="1" id="KW-0479">Metal-binding</keyword>
<dbReference type="PANTHER" id="PTHR15710">
    <property type="entry name" value="E3 UBIQUITIN-PROTEIN LIGASE PRAJA"/>
    <property type="match status" value="1"/>
</dbReference>
<dbReference type="STRING" id="1448308.A0A2T2NLU2"/>
<dbReference type="AlphaFoldDB" id="A0A2T2NLU2"/>
<keyword evidence="3" id="KW-0862">Zinc</keyword>
<proteinExistence type="predicted"/>
<feature type="domain" description="RING-type" evidence="5">
    <location>
        <begin position="26"/>
        <end position="72"/>
    </location>
</feature>
<dbReference type="InterPro" id="IPR011016">
    <property type="entry name" value="Znf_RING-CH"/>
</dbReference>
<dbReference type="SUPFAM" id="SSF57850">
    <property type="entry name" value="RING/U-box"/>
    <property type="match status" value="1"/>
</dbReference>
<organism evidence="6 7">
    <name type="scientific">Corynespora cassiicola Philippines</name>
    <dbReference type="NCBI Taxonomy" id="1448308"/>
    <lineage>
        <taxon>Eukaryota</taxon>
        <taxon>Fungi</taxon>
        <taxon>Dikarya</taxon>
        <taxon>Ascomycota</taxon>
        <taxon>Pezizomycotina</taxon>
        <taxon>Dothideomycetes</taxon>
        <taxon>Pleosporomycetidae</taxon>
        <taxon>Pleosporales</taxon>
        <taxon>Corynesporascaceae</taxon>
        <taxon>Corynespora</taxon>
    </lineage>
</organism>
<dbReference type="InterPro" id="IPR001841">
    <property type="entry name" value="Znf_RING"/>
</dbReference>
<keyword evidence="7" id="KW-1185">Reference proteome</keyword>
<evidence type="ECO:0000259" key="5">
    <source>
        <dbReference type="PROSITE" id="PS50089"/>
    </source>
</evidence>
<evidence type="ECO:0000256" key="1">
    <source>
        <dbReference type="ARBA" id="ARBA00022723"/>
    </source>
</evidence>
<gene>
    <name evidence="6" type="ORF">BS50DRAFT_621948</name>
</gene>
<dbReference type="OrthoDB" id="8062037at2759"/>
<dbReference type="Pfam" id="PF13639">
    <property type="entry name" value="zf-RING_2"/>
    <property type="match status" value="1"/>
</dbReference>
<protein>
    <recommendedName>
        <fullName evidence="5">RING-type domain-containing protein</fullName>
    </recommendedName>
</protein>
<dbReference type="SMART" id="SM00184">
    <property type="entry name" value="RING"/>
    <property type="match status" value="1"/>
</dbReference>
<dbReference type="SMART" id="SM00744">
    <property type="entry name" value="RINGv"/>
    <property type="match status" value="1"/>
</dbReference>
<evidence type="ECO:0000256" key="3">
    <source>
        <dbReference type="ARBA" id="ARBA00022833"/>
    </source>
</evidence>
<evidence type="ECO:0000256" key="4">
    <source>
        <dbReference type="PROSITE-ProRule" id="PRU00175"/>
    </source>
</evidence>
<dbReference type="EMBL" id="KZ678136">
    <property type="protein sequence ID" value="PSN66236.1"/>
    <property type="molecule type" value="Genomic_DNA"/>
</dbReference>
<dbReference type="PROSITE" id="PS50089">
    <property type="entry name" value="ZF_RING_2"/>
    <property type="match status" value="1"/>
</dbReference>
<keyword evidence="2 4" id="KW-0863">Zinc-finger</keyword>
<name>A0A2T2NLU2_CORCC</name>
<accession>A0A2T2NLU2</accession>